<gene>
    <name evidence="2" type="ORF">FHU36_007819</name>
</gene>
<sequence length="402" mass="43361">MTGFRDELHLLARQAPAVDLAERALRGARRRRRIGVYGSALATLVAVALSATVLTGGLLGGADEGTISGRATDVLPASGVDPLAYAYYDMCGRRWRLGENTRDFAGEDCVQWRVVTRTGQNFRMPEALSFYTDQTRQNYMNTAAPVAITPDGRRIAYYSEKDQRFAVRDLESGEVRSAPQTVTRATMVAHGGLLRLSPDGRYLGLNGFGGLDAVVDMDTAQVTEIPVGWHVHSVAAGGSPVVLVNEHGRYALLADGQARPFTAEDVAQQVSDLAPDGRRVAYLTGGRSGLTAGGVQKSRPDDTIVTVDATTGRTLSTVKLRAMSGNFRIWRIGGWHSPTEVVVSEIVHDSSWIDSRTGGPAKGRVPVLGETAYALDVRTGVVRKLHTYTYRGWSGDVVLPGF</sequence>
<keyword evidence="3" id="KW-1185">Reference proteome</keyword>
<keyword evidence="1" id="KW-0472">Membrane</keyword>
<feature type="transmembrane region" description="Helical" evidence="1">
    <location>
        <begin position="34"/>
        <end position="59"/>
    </location>
</feature>
<dbReference type="Pfam" id="PF07676">
    <property type="entry name" value="PD40"/>
    <property type="match status" value="1"/>
</dbReference>
<evidence type="ECO:0008006" key="4">
    <source>
        <dbReference type="Google" id="ProtNLM"/>
    </source>
</evidence>
<accession>A0A7X0CCH9</accession>
<reference evidence="2 3" key="1">
    <citation type="submission" date="2020-08" db="EMBL/GenBank/DDBJ databases">
        <title>Sequencing the genomes of 1000 actinobacteria strains.</title>
        <authorList>
            <person name="Klenk H.-P."/>
        </authorList>
    </citation>
    <scope>NUCLEOTIDE SEQUENCE [LARGE SCALE GENOMIC DNA]</scope>
    <source>
        <strain evidence="2 3">DSM 45913</strain>
    </source>
</reference>
<dbReference type="AlphaFoldDB" id="A0A7X0CCH9"/>
<organism evidence="2 3">
    <name type="scientific">Nonomuraea muscovyensis</name>
    <dbReference type="NCBI Taxonomy" id="1124761"/>
    <lineage>
        <taxon>Bacteria</taxon>
        <taxon>Bacillati</taxon>
        <taxon>Actinomycetota</taxon>
        <taxon>Actinomycetes</taxon>
        <taxon>Streptosporangiales</taxon>
        <taxon>Streptosporangiaceae</taxon>
        <taxon>Nonomuraea</taxon>
    </lineage>
</organism>
<dbReference type="InterPro" id="IPR011044">
    <property type="entry name" value="Quino_amine_DH_bsu"/>
</dbReference>
<dbReference type="Gene3D" id="2.130.10.10">
    <property type="entry name" value="YVTN repeat-like/Quinoprotein amine dehydrogenase"/>
    <property type="match status" value="1"/>
</dbReference>
<protein>
    <recommendedName>
        <fullName evidence="4">WD40 repeat domain-containing protein</fullName>
    </recommendedName>
</protein>
<evidence type="ECO:0000313" key="3">
    <source>
        <dbReference type="Proteomes" id="UP000583800"/>
    </source>
</evidence>
<evidence type="ECO:0000313" key="2">
    <source>
        <dbReference type="EMBL" id="MBB6351236.1"/>
    </source>
</evidence>
<dbReference type="Proteomes" id="UP000583800">
    <property type="component" value="Unassembled WGS sequence"/>
</dbReference>
<proteinExistence type="predicted"/>
<dbReference type="SUPFAM" id="SSF50969">
    <property type="entry name" value="YVTN repeat-like/Quinoprotein amine dehydrogenase"/>
    <property type="match status" value="1"/>
</dbReference>
<dbReference type="InterPro" id="IPR011659">
    <property type="entry name" value="WD40"/>
</dbReference>
<name>A0A7X0CCH9_9ACTN</name>
<dbReference type="InterPro" id="IPR015943">
    <property type="entry name" value="WD40/YVTN_repeat-like_dom_sf"/>
</dbReference>
<keyword evidence="1" id="KW-0812">Transmembrane</keyword>
<keyword evidence="1" id="KW-1133">Transmembrane helix</keyword>
<dbReference type="RefSeq" id="WP_185089029.1">
    <property type="nucleotide sequence ID" value="NZ_JACHJB010000004.1"/>
</dbReference>
<dbReference type="EMBL" id="JACHJB010000004">
    <property type="protein sequence ID" value="MBB6351236.1"/>
    <property type="molecule type" value="Genomic_DNA"/>
</dbReference>
<comment type="caution">
    <text evidence="2">The sequence shown here is derived from an EMBL/GenBank/DDBJ whole genome shotgun (WGS) entry which is preliminary data.</text>
</comment>
<evidence type="ECO:0000256" key="1">
    <source>
        <dbReference type="SAM" id="Phobius"/>
    </source>
</evidence>